<name>A0A193BUC4_AMYOR</name>
<reference evidence="4 5" key="1">
    <citation type="journal article" date="2015" name="Genome Announc.">
        <title>Draft Genome Sequence of Norvancomycin-Producing Strain Amycolatopsis orientalis CPCC200066.</title>
        <authorList>
            <person name="Lei X."/>
            <person name="Yuan F."/>
            <person name="Shi Y."/>
            <person name="Li X."/>
            <person name="Wang L."/>
            <person name="Hong B."/>
        </authorList>
    </citation>
    <scope>NUCLEOTIDE SEQUENCE [LARGE SCALE GENOMIC DNA]</scope>
    <source>
        <strain evidence="4 5">B-37</strain>
    </source>
</reference>
<dbReference type="Pfam" id="PF09339">
    <property type="entry name" value="HTH_IclR"/>
    <property type="match status" value="1"/>
</dbReference>
<keyword evidence="5" id="KW-1185">Reference proteome</keyword>
<dbReference type="EMBL" id="CP016174">
    <property type="protein sequence ID" value="ANN15826.1"/>
    <property type="molecule type" value="Genomic_DNA"/>
</dbReference>
<dbReference type="InterPro" id="IPR005471">
    <property type="entry name" value="Tscrpt_reg_IclR_N"/>
</dbReference>
<dbReference type="InterPro" id="IPR036388">
    <property type="entry name" value="WH-like_DNA-bd_sf"/>
</dbReference>
<gene>
    <name evidence="4" type="ORF">SD37_09310</name>
</gene>
<dbReference type="KEGG" id="aori:SD37_09310"/>
<keyword evidence="1" id="KW-0805">Transcription regulation</keyword>
<keyword evidence="2" id="KW-0804">Transcription</keyword>
<dbReference type="SUPFAM" id="SSF55781">
    <property type="entry name" value="GAF domain-like"/>
    <property type="match status" value="1"/>
</dbReference>
<evidence type="ECO:0000256" key="2">
    <source>
        <dbReference type="ARBA" id="ARBA00023163"/>
    </source>
</evidence>
<protein>
    <submittedName>
        <fullName evidence="4">IclR family transcriptional regulator</fullName>
    </submittedName>
</protein>
<dbReference type="STRING" id="31958.SD37_09310"/>
<dbReference type="InterPro" id="IPR029016">
    <property type="entry name" value="GAF-like_dom_sf"/>
</dbReference>
<dbReference type="SUPFAM" id="SSF46785">
    <property type="entry name" value="Winged helix' DNA-binding domain"/>
    <property type="match status" value="1"/>
</dbReference>
<dbReference type="AlphaFoldDB" id="A0A193BUC4"/>
<organism evidence="4 5">
    <name type="scientific">Amycolatopsis orientalis</name>
    <name type="common">Nocardia orientalis</name>
    <dbReference type="NCBI Taxonomy" id="31958"/>
    <lineage>
        <taxon>Bacteria</taxon>
        <taxon>Bacillati</taxon>
        <taxon>Actinomycetota</taxon>
        <taxon>Actinomycetes</taxon>
        <taxon>Pseudonocardiales</taxon>
        <taxon>Pseudonocardiaceae</taxon>
        <taxon>Amycolatopsis</taxon>
    </lineage>
</organism>
<proteinExistence type="predicted"/>
<evidence type="ECO:0000259" key="3">
    <source>
        <dbReference type="PROSITE" id="PS51077"/>
    </source>
</evidence>
<feature type="domain" description="HTH iclR-type" evidence="3">
    <location>
        <begin position="20"/>
        <end position="80"/>
    </location>
</feature>
<dbReference type="Gene3D" id="1.10.10.10">
    <property type="entry name" value="Winged helix-like DNA-binding domain superfamily/Winged helix DNA-binding domain"/>
    <property type="match status" value="1"/>
</dbReference>
<dbReference type="GO" id="GO:0003677">
    <property type="term" value="F:DNA binding"/>
    <property type="evidence" value="ECO:0007669"/>
    <property type="project" value="InterPro"/>
</dbReference>
<dbReference type="RefSeq" id="WP_044852704.1">
    <property type="nucleotide sequence ID" value="NZ_CP016174.1"/>
</dbReference>
<dbReference type="Proteomes" id="UP000093695">
    <property type="component" value="Chromosome"/>
</dbReference>
<dbReference type="PANTHER" id="PTHR30136">
    <property type="entry name" value="HELIX-TURN-HELIX TRANSCRIPTIONAL REGULATOR, ICLR FAMILY"/>
    <property type="match status" value="1"/>
</dbReference>
<dbReference type="GO" id="GO:0045892">
    <property type="term" value="P:negative regulation of DNA-templated transcription"/>
    <property type="evidence" value="ECO:0007669"/>
    <property type="project" value="TreeGrafter"/>
</dbReference>
<dbReference type="GO" id="GO:0003700">
    <property type="term" value="F:DNA-binding transcription factor activity"/>
    <property type="evidence" value="ECO:0007669"/>
    <property type="project" value="TreeGrafter"/>
</dbReference>
<sequence length="259" mass="27668">MNVSLSTQQELDGLTGGVGRTAMDKAMIVLASLITSEVALSLTELSHRTRLAKATVHRVLAVLQAHGMIVRSGDRYRPGGMVLSARRGEDGLVALLQQHSTPYLVDLHQLTGHTASISVLTCDSAQHVNQIFGHRTPRLPSMASVTSTFPSTAIAQVLHAYGAAGQSARGPSDPAADKLSEIRRIGLAHVDDAVHKVTSIAVPLTGTQRPTALALTGHFKQVNILIAARALRRVAFEFGRMLLAHRAVMNQIERAASEC</sequence>
<dbReference type="Gene3D" id="3.30.450.40">
    <property type="match status" value="1"/>
</dbReference>
<evidence type="ECO:0000256" key="1">
    <source>
        <dbReference type="ARBA" id="ARBA00023015"/>
    </source>
</evidence>
<dbReference type="PROSITE" id="PS51077">
    <property type="entry name" value="HTH_ICLR"/>
    <property type="match status" value="1"/>
</dbReference>
<dbReference type="PANTHER" id="PTHR30136:SF39">
    <property type="entry name" value="TRANSCRIPTIONAL REGULATORY PROTEIN"/>
    <property type="match status" value="1"/>
</dbReference>
<evidence type="ECO:0000313" key="5">
    <source>
        <dbReference type="Proteomes" id="UP000093695"/>
    </source>
</evidence>
<accession>A0A193BUC4</accession>
<evidence type="ECO:0000313" key="4">
    <source>
        <dbReference type="EMBL" id="ANN15826.1"/>
    </source>
</evidence>
<dbReference type="InterPro" id="IPR036390">
    <property type="entry name" value="WH_DNA-bd_sf"/>
</dbReference>
<dbReference type="InterPro" id="IPR050707">
    <property type="entry name" value="HTH_MetabolicPath_Reg"/>
</dbReference>